<feature type="domain" description="Cardiolipin synthase N-terminal" evidence="7">
    <location>
        <begin position="41"/>
        <end position="86"/>
    </location>
</feature>
<dbReference type="EMBL" id="BOMP01000035">
    <property type="protein sequence ID" value="GIE39735.1"/>
    <property type="molecule type" value="Genomic_DNA"/>
</dbReference>
<organism evidence="8 9">
    <name type="scientific">Actinoplanes lobatus</name>
    <dbReference type="NCBI Taxonomy" id="113568"/>
    <lineage>
        <taxon>Bacteria</taxon>
        <taxon>Bacillati</taxon>
        <taxon>Actinomycetota</taxon>
        <taxon>Actinomycetes</taxon>
        <taxon>Micromonosporales</taxon>
        <taxon>Micromonosporaceae</taxon>
        <taxon>Actinoplanes</taxon>
    </lineage>
</organism>
<reference evidence="8 9" key="1">
    <citation type="submission" date="2021-01" db="EMBL/GenBank/DDBJ databases">
        <title>Whole genome shotgun sequence of Actinoplanes lobatus NBRC 12513.</title>
        <authorList>
            <person name="Komaki H."/>
            <person name="Tamura T."/>
        </authorList>
    </citation>
    <scope>NUCLEOTIDE SEQUENCE [LARGE SCALE GENOMIC DNA]</scope>
    <source>
        <strain evidence="8 9">NBRC 12513</strain>
    </source>
</reference>
<feature type="transmembrane region" description="Helical" evidence="6">
    <location>
        <begin position="31"/>
        <end position="52"/>
    </location>
</feature>
<evidence type="ECO:0000313" key="9">
    <source>
        <dbReference type="Proteomes" id="UP000631312"/>
    </source>
</evidence>
<keyword evidence="9" id="KW-1185">Reference proteome</keyword>
<dbReference type="Proteomes" id="UP000631312">
    <property type="component" value="Unassembled WGS sequence"/>
</dbReference>
<keyword evidence="5 6" id="KW-0472">Membrane</keyword>
<evidence type="ECO:0000256" key="4">
    <source>
        <dbReference type="ARBA" id="ARBA00022989"/>
    </source>
</evidence>
<protein>
    <recommendedName>
        <fullName evidence="7">Cardiolipin synthase N-terminal domain-containing protein</fullName>
    </recommendedName>
</protein>
<dbReference type="Pfam" id="PF13396">
    <property type="entry name" value="PLDc_N"/>
    <property type="match status" value="1"/>
</dbReference>
<evidence type="ECO:0000313" key="8">
    <source>
        <dbReference type="EMBL" id="GIE39735.1"/>
    </source>
</evidence>
<keyword evidence="3 6" id="KW-0812">Transmembrane</keyword>
<keyword evidence="4 6" id="KW-1133">Transmembrane helix</keyword>
<proteinExistence type="predicted"/>
<sequence>MGTSDARQPIGTVVGPALPPTAATVMGMTRLLTFLLLAVVALSVLALIDCLLTDRSRVRSFPRAAWAAIIVLIPVSGAVVWFLGGRAAAAPARAATARRPIGPDDDPAFLRQLTEQLRRR</sequence>
<evidence type="ECO:0000256" key="2">
    <source>
        <dbReference type="ARBA" id="ARBA00022475"/>
    </source>
</evidence>
<dbReference type="InterPro" id="IPR027379">
    <property type="entry name" value="CLS_N"/>
</dbReference>
<keyword evidence="2" id="KW-1003">Cell membrane</keyword>
<accession>A0ABQ4AFZ4</accession>
<evidence type="ECO:0000259" key="7">
    <source>
        <dbReference type="Pfam" id="PF13396"/>
    </source>
</evidence>
<evidence type="ECO:0000256" key="5">
    <source>
        <dbReference type="ARBA" id="ARBA00023136"/>
    </source>
</evidence>
<name>A0ABQ4AFZ4_9ACTN</name>
<evidence type="ECO:0000256" key="1">
    <source>
        <dbReference type="ARBA" id="ARBA00004651"/>
    </source>
</evidence>
<evidence type="ECO:0000256" key="3">
    <source>
        <dbReference type="ARBA" id="ARBA00022692"/>
    </source>
</evidence>
<comment type="caution">
    <text evidence="8">The sequence shown here is derived from an EMBL/GenBank/DDBJ whole genome shotgun (WGS) entry which is preliminary data.</text>
</comment>
<comment type="subcellular location">
    <subcellularLocation>
        <location evidence="1">Cell membrane</location>
        <topology evidence="1">Multi-pass membrane protein</topology>
    </subcellularLocation>
</comment>
<feature type="transmembrane region" description="Helical" evidence="6">
    <location>
        <begin position="64"/>
        <end position="84"/>
    </location>
</feature>
<gene>
    <name evidence="8" type="ORF">Alo02nite_26330</name>
</gene>
<evidence type="ECO:0000256" key="6">
    <source>
        <dbReference type="SAM" id="Phobius"/>
    </source>
</evidence>